<gene>
    <name evidence="1" type="ORF">L1987_58176</name>
</gene>
<dbReference type="Proteomes" id="UP001056120">
    <property type="component" value="Linkage Group LG19"/>
</dbReference>
<sequence>MDGDFFLLPGPSRHTSLIVRCYIFICPLDQQTKLQQMAGKNTLTALGENMITIAELLKKQQGLAGKTFICTASITEITRGKNWCYNACPNCLQTIL</sequence>
<comment type="caution">
    <text evidence="1">The sequence shown here is derived from an EMBL/GenBank/DDBJ whole genome shotgun (WGS) entry which is preliminary data.</text>
</comment>
<protein>
    <submittedName>
        <fullName evidence="1">Uncharacterized protein</fullName>
    </submittedName>
</protein>
<reference evidence="2" key="1">
    <citation type="journal article" date="2022" name="Mol. Ecol. Resour.">
        <title>The genomes of chicory, endive, great burdock and yacon provide insights into Asteraceae palaeo-polyploidization history and plant inulin production.</title>
        <authorList>
            <person name="Fan W."/>
            <person name="Wang S."/>
            <person name="Wang H."/>
            <person name="Wang A."/>
            <person name="Jiang F."/>
            <person name="Liu H."/>
            <person name="Zhao H."/>
            <person name="Xu D."/>
            <person name="Zhang Y."/>
        </authorList>
    </citation>
    <scope>NUCLEOTIDE SEQUENCE [LARGE SCALE GENOMIC DNA]</scope>
    <source>
        <strain evidence="2">cv. Yunnan</strain>
    </source>
</reference>
<evidence type="ECO:0000313" key="2">
    <source>
        <dbReference type="Proteomes" id="UP001056120"/>
    </source>
</evidence>
<accession>A0ACB9DF77</accession>
<keyword evidence="2" id="KW-1185">Reference proteome</keyword>
<reference evidence="1 2" key="2">
    <citation type="journal article" date="2022" name="Mol. Ecol. Resour.">
        <title>The genomes of chicory, endive, great burdock and yacon provide insights into Asteraceae paleo-polyploidization history and plant inulin production.</title>
        <authorList>
            <person name="Fan W."/>
            <person name="Wang S."/>
            <person name="Wang H."/>
            <person name="Wang A."/>
            <person name="Jiang F."/>
            <person name="Liu H."/>
            <person name="Zhao H."/>
            <person name="Xu D."/>
            <person name="Zhang Y."/>
        </authorList>
    </citation>
    <scope>NUCLEOTIDE SEQUENCE [LARGE SCALE GENOMIC DNA]</scope>
    <source>
        <strain evidence="2">cv. Yunnan</strain>
        <tissue evidence="1">Leaves</tissue>
    </source>
</reference>
<proteinExistence type="predicted"/>
<dbReference type="EMBL" id="CM042036">
    <property type="protein sequence ID" value="KAI3745075.1"/>
    <property type="molecule type" value="Genomic_DNA"/>
</dbReference>
<evidence type="ECO:0000313" key="1">
    <source>
        <dbReference type="EMBL" id="KAI3745075.1"/>
    </source>
</evidence>
<organism evidence="1 2">
    <name type="scientific">Smallanthus sonchifolius</name>
    <dbReference type="NCBI Taxonomy" id="185202"/>
    <lineage>
        <taxon>Eukaryota</taxon>
        <taxon>Viridiplantae</taxon>
        <taxon>Streptophyta</taxon>
        <taxon>Embryophyta</taxon>
        <taxon>Tracheophyta</taxon>
        <taxon>Spermatophyta</taxon>
        <taxon>Magnoliopsida</taxon>
        <taxon>eudicotyledons</taxon>
        <taxon>Gunneridae</taxon>
        <taxon>Pentapetalae</taxon>
        <taxon>asterids</taxon>
        <taxon>campanulids</taxon>
        <taxon>Asterales</taxon>
        <taxon>Asteraceae</taxon>
        <taxon>Asteroideae</taxon>
        <taxon>Heliantheae alliance</taxon>
        <taxon>Millerieae</taxon>
        <taxon>Smallanthus</taxon>
    </lineage>
</organism>
<name>A0ACB9DF77_9ASTR</name>